<comment type="caution">
    <text evidence="2">The sequence shown here is derived from an EMBL/GenBank/DDBJ whole genome shotgun (WGS) entry which is preliminary data.</text>
</comment>
<evidence type="ECO:0000313" key="3">
    <source>
        <dbReference type="Proteomes" id="UP000198211"/>
    </source>
</evidence>
<dbReference type="OrthoDB" id="126704at2759"/>
<gene>
    <name evidence="2" type="ORF">PHMEG_0002982</name>
</gene>
<protein>
    <recommendedName>
        <fullName evidence="1">RNase H type-1 domain-containing protein</fullName>
    </recommendedName>
</protein>
<dbReference type="SUPFAM" id="SSF53098">
    <property type="entry name" value="Ribonuclease H-like"/>
    <property type="match status" value="1"/>
</dbReference>
<dbReference type="GO" id="GO:0004523">
    <property type="term" value="F:RNA-DNA hybrid ribonuclease activity"/>
    <property type="evidence" value="ECO:0007669"/>
    <property type="project" value="InterPro"/>
</dbReference>
<feature type="domain" description="RNase H type-1" evidence="1">
    <location>
        <begin position="13"/>
        <end position="133"/>
    </location>
</feature>
<dbReference type="Pfam" id="PF13456">
    <property type="entry name" value="RVT_3"/>
    <property type="match status" value="1"/>
</dbReference>
<dbReference type="AlphaFoldDB" id="A0A225WXB5"/>
<keyword evidence="3" id="KW-1185">Reference proteome</keyword>
<dbReference type="InterPro" id="IPR036397">
    <property type="entry name" value="RNaseH_sf"/>
</dbReference>
<name>A0A225WXB5_9STRA</name>
<organism evidence="2 3">
    <name type="scientific">Phytophthora megakarya</name>
    <dbReference type="NCBI Taxonomy" id="4795"/>
    <lineage>
        <taxon>Eukaryota</taxon>
        <taxon>Sar</taxon>
        <taxon>Stramenopiles</taxon>
        <taxon>Oomycota</taxon>
        <taxon>Peronosporomycetes</taxon>
        <taxon>Peronosporales</taxon>
        <taxon>Peronosporaceae</taxon>
        <taxon>Phytophthora</taxon>
    </lineage>
</organism>
<dbReference type="InterPro" id="IPR012337">
    <property type="entry name" value="RNaseH-like_sf"/>
</dbReference>
<sequence>MLDADYQGYVLSFDGAAKVSTRQRSCGGILWKLPGWQVEKTEEHILEGVTVNDAEYHGLIRGLKLALMFDAKELVVVGGSRIIVQQAQGLINCNQSNLQRRLAEYEGLRKNVVSMKLIHVKCEFNQAAGYLTSKTLVLVGSWELNVPDEIVHLRLVSRIPERS</sequence>
<reference evidence="3" key="1">
    <citation type="submission" date="2017-03" db="EMBL/GenBank/DDBJ databases">
        <title>Phytopthora megakarya and P. palmivora, two closely related causual agents of cacao black pod achieved similar genome size and gene model numbers by different mechanisms.</title>
        <authorList>
            <person name="Ali S."/>
            <person name="Shao J."/>
            <person name="Larry D.J."/>
            <person name="Kronmiller B."/>
            <person name="Shen D."/>
            <person name="Strem M.D."/>
            <person name="Melnick R.L."/>
            <person name="Guiltinan M.J."/>
            <person name="Tyler B.M."/>
            <person name="Meinhardt L.W."/>
            <person name="Bailey B.A."/>
        </authorList>
    </citation>
    <scope>NUCLEOTIDE SEQUENCE [LARGE SCALE GENOMIC DNA]</scope>
    <source>
        <strain evidence="3">zdho120</strain>
    </source>
</reference>
<dbReference type="Gene3D" id="3.30.420.10">
    <property type="entry name" value="Ribonuclease H-like superfamily/Ribonuclease H"/>
    <property type="match status" value="1"/>
</dbReference>
<dbReference type="EMBL" id="NBNE01000145">
    <property type="protein sequence ID" value="OWZ22321.1"/>
    <property type="molecule type" value="Genomic_DNA"/>
</dbReference>
<dbReference type="GO" id="GO:0003676">
    <property type="term" value="F:nucleic acid binding"/>
    <property type="evidence" value="ECO:0007669"/>
    <property type="project" value="InterPro"/>
</dbReference>
<proteinExistence type="predicted"/>
<dbReference type="STRING" id="4795.A0A225WXB5"/>
<evidence type="ECO:0000259" key="1">
    <source>
        <dbReference type="Pfam" id="PF13456"/>
    </source>
</evidence>
<accession>A0A225WXB5</accession>
<evidence type="ECO:0000313" key="2">
    <source>
        <dbReference type="EMBL" id="OWZ22321.1"/>
    </source>
</evidence>
<dbReference type="InterPro" id="IPR002156">
    <property type="entry name" value="RNaseH_domain"/>
</dbReference>
<dbReference type="Proteomes" id="UP000198211">
    <property type="component" value="Unassembled WGS sequence"/>
</dbReference>